<dbReference type="KEGG" id="dtm:BJL86_3177"/>
<dbReference type="GO" id="GO:0016491">
    <property type="term" value="F:oxidoreductase activity"/>
    <property type="evidence" value="ECO:0007669"/>
    <property type="project" value="InterPro"/>
</dbReference>
<dbReference type="STRING" id="499555.BJL86_3177"/>
<dbReference type="Gene3D" id="2.30.110.10">
    <property type="entry name" value="Electron Transport, Fmn-binding Protein, Chain A"/>
    <property type="match status" value="1"/>
</dbReference>
<dbReference type="AlphaFoldDB" id="A0A173LNT5"/>
<dbReference type="GO" id="GO:0070967">
    <property type="term" value="F:coenzyme F420 binding"/>
    <property type="evidence" value="ECO:0007669"/>
    <property type="project" value="TreeGrafter"/>
</dbReference>
<dbReference type="InterPro" id="IPR004378">
    <property type="entry name" value="F420H2_quin_Rdtase"/>
</dbReference>
<comment type="catalytic activity">
    <reaction evidence="2">
        <text>oxidized coenzyme F420-(gamma-L-Glu)(n) + a quinol + H(+) = reduced coenzyme F420-(gamma-L-Glu)(n) + a quinone</text>
        <dbReference type="Rhea" id="RHEA:39663"/>
        <dbReference type="Rhea" id="RHEA-COMP:12939"/>
        <dbReference type="Rhea" id="RHEA-COMP:14378"/>
        <dbReference type="ChEBI" id="CHEBI:15378"/>
        <dbReference type="ChEBI" id="CHEBI:24646"/>
        <dbReference type="ChEBI" id="CHEBI:132124"/>
        <dbReference type="ChEBI" id="CHEBI:133980"/>
        <dbReference type="ChEBI" id="CHEBI:139511"/>
    </reaction>
</comment>
<sequence>MGILTPLAVRIGSISWMPRLLPQIVTVDRTIQRLSGHRLTLLDIAGLPNVTLVVKGRKSGIERETQLLAAPTEDGWLVAGSYFGSAAMPQWVGNVRAADEATVRHHGTDTLCGAVELTGAARSAAWDRLLEVWPNFDLYERRTDRTIPVFALQPRGRA</sequence>
<dbReference type="InterPro" id="IPR012349">
    <property type="entry name" value="Split_barrel_FMN-bd"/>
</dbReference>
<dbReference type="Proteomes" id="UP000186104">
    <property type="component" value="Chromosome"/>
</dbReference>
<evidence type="ECO:0000256" key="1">
    <source>
        <dbReference type="ARBA" id="ARBA00008710"/>
    </source>
</evidence>
<dbReference type="GO" id="GO:0005886">
    <property type="term" value="C:plasma membrane"/>
    <property type="evidence" value="ECO:0007669"/>
    <property type="project" value="TreeGrafter"/>
</dbReference>
<dbReference type="EMBL" id="CP015961">
    <property type="protein sequence ID" value="ANI93936.1"/>
    <property type="molecule type" value="Genomic_DNA"/>
</dbReference>
<dbReference type="NCBIfam" id="TIGR00026">
    <property type="entry name" value="hi_GC_TIGR00026"/>
    <property type="match status" value="1"/>
</dbReference>
<organism evidence="3 4">
    <name type="scientific">Dietzia timorensis</name>
    <dbReference type="NCBI Taxonomy" id="499555"/>
    <lineage>
        <taxon>Bacteria</taxon>
        <taxon>Bacillati</taxon>
        <taxon>Actinomycetota</taxon>
        <taxon>Actinomycetes</taxon>
        <taxon>Mycobacteriales</taxon>
        <taxon>Dietziaceae</taxon>
        <taxon>Dietzia</taxon>
    </lineage>
</organism>
<dbReference type="Pfam" id="PF04075">
    <property type="entry name" value="F420H2_quin_red"/>
    <property type="match status" value="1"/>
</dbReference>
<dbReference type="RefSeq" id="WP_067478910.1">
    <property type="nucleotide sequence ID" value="NZ_CP015961.1"/>
</dbReference>
<dbReference type="OrthoDB" id="8225825at2"/>
<evidence type="ECO:0000313" key="4">
    <source>
        <dbReference type="Proteomes" id="UP000186104"/>
    </source>
</evidence>
<evidence type="ECO:0000313" key="3">
    <source>
        <dbReference type="EMBL" id="ANI93936.1"/>
    </source>
</evidence>
<reference evidence="3 4" key="1">
    <citation type="submission" date="2016-06" db="EMBL/GenBank/DDBJ databases">
        <title>Complete genome sequence of a saline-alkali tolerant type strain Dietzia timorensis ID05-A0528T.</title>
        <authorList>
            <person name="Wu X."/>
        </authorList>
    </citation>
    <scope>NUCLEOTIDE SEQUENCE [LARGE SCALE GENOMIC DNA]</scope>
    <source>
        <strain evidence="3 4">ID05-A0528</strain>
    </source>
</reference>
<proteinExistence type="inferred from homology"/>
<accession>A0A173LNT5</accession>
<keyword evidence="4" id="KW-1185">Reference proteome</keyword>
<name>A0A173LNT5_9ACTN</name>
<gene>
    <name evidence="3" type="ORF">BJL86_3177</name>
</gene>
<evidence type="ECO:0000256" key="2">
    <source>
        <dbReference type="ARBA" id="ARBA00049106"/>
    </source>
</evidence>
<comment type="similarity">
    <text evidence="1">Belongs to the F420H(2)-dependent quinone reductase family.</text>
</comment>
<dbReference type="PANTHER" id="PTHR39428">
    <property type="entry name" value="F420H(2)-DEPENDENT QUINONE REDUCTASE RV1261C"/>
    <property type="match status" value="1"/>
</dbReference>
<protein>
    <submittedName>
        <fullName evidence="3">Putative nitroreductase</fullName>
    </submittedName>
</protein>
<dbReference type="PANTHER" id="PTHR39428:SF1">
    <property type="entry name" value="F420H(2)-DEPENDENT QUINONE REDUCTASE RV1261C"/>
    <property type="match status" value="1"/>
</dbReference>